<keyword evidence="2" id="KW-1185">Reference proteome</keyword>
<dbReference type="OrthoDB" id="8063408at2759"/>
<reference evidence="1 2" key="1">
    <citation type="journal article" date="2019" name="Sci. Rep.">
        <title>Orb-weaving spider Araneus ventricosus genome elucidates the spidroin gene catalogue.</title>
        <authorList>
            <person name="Kono N."/>
            <person name="Nakamura H."/>
            <person name="Ohtoshi R."/>
            <person name="Moran D.A.P."/>
            <person name="Shinohara A."/>
            <person name="Yoshida Y."/>
            <person name="Fujiwara M."/>
            <person name="Mori M."/>
            <person name="Tomita M."/>
            <person name="Arakawa K."/>
        </authorList>
    </citation>
    <scope>NUCLEOTIDE SEQUENCE [LARGE SCALE GENOMIC DNA]</scope>
</reference>
<evidence type="ECO:0000313" key="2">
    <source>
        <dbReference type="Proteomes" id="UP000499080"/>
    </source>
</evidence>
<protein>
    <submittedName>
        <fullName evidence="1">Uncharacterized protein</fullName>
    </submittedName>
</protein>
<gene>
    <name evidence="1" type="ORF">AVEN_269252_1</name>
</gene>
<dbReference type="PANTHER" id="PTHR46114:SF1">
    <property type="entry name" value="ZAD DOMAIN-CONTAINING PROTEIN"/>
    <property type="match status" value="1"/>
</dbReference>
<accession>A0A4Y2UFZ1</accession>
<dbReference type="PANTHER" id="PTHR46114">
    <property type="entry name" value="APPLE DOMAIN-CONTAINING PROTEIN"/>
    <property type="match status" value="1"/>
</dbReference>
<dbReference type="Proteomes" id="UP000499080">
    <property type="component" value="Unassembled WGS sequence"/>
</dbReference>
<dbReference type="AlphaFoldDB" id="A0A4Y2UFZ1"/>
<proteinExistence type="predicted"/>
<sequence length="153" mass="17864">MTGDGFSFLKTKFPHLSEAKIKEGIFVGPEIRQLFNDSTFMKHLNRKEKRAWLAFKNMCMNFLGSKKSDDYVAHAEELLSAHKAVRFPSREHRSHEKESAVPFHIRGKQQDNCIWSSLTRRTQKKWLHTEGRHNAEESITVRENISGTLWCHP</sequence>
<name>A0A4Y2UFZ1_ARAVE</name>
<organism evidence="1 2">
    <name type="scientific">Araneus ventricosus</name>
    <name type="common">Orbweaver spider</name>
    <name type="synonym">Epeira ventricosa</name>
    <dbReference type="NCBI Taxonomy" id="182803"/>
    <lineage>
        <taxon>Eukaryota</taxon>
        <taxon>Metazoa</taxon>
        <taxon>Ecdysozoa</taxon>
        <taxon>Arthropoda</taxon>
        <taxon>Chelicerata</taxon>
        <taxon>Arachnida</taxon>
        <taxon>Araneae</taxon>
        <taxon>Araneomorphae</taxon>
        <taxon>Entelegynae</taxon>
        <taxon>Araneoidea</taxon>
        <taxon>Araneidae</taxon>
        <taxon>Araneus</taxon>
    </lineage>
</organism>
<comment type="caution">
    <text evidence="1">The sequence shown here is derived from an EMBL/GenBank/DDBJ whole genome shotgun (WGS) entry which is preliminary data.</text>
</comment>
<evidence type="ECO:0000313" key="1">
    <source>
        <dbReference type="EMBL" id="GBO10447.1"/>
    </source>
</evidence>
<dbReference type="EMBL" id="BGPR01035557">
    <property type="protein sequence ID" value="GBO10447.1"/>
    <property type="molecule type" value="Genomic_DNA"/>
</dbReference>